<dbReference type="InterPro" id="IPR011701">
    <property type="entry name" value="MFS"/>
</dbReference>
<evidence type="ECO:0000256" key="4">
    <source>
        <dbReference type="ARBA" id="ARBA00022692"/>
    </source>
</evidence>
<feature type="transmembrane region" description="Helical" evidence="8">
    <location>
        <begin position="274"/>
        <end position="293"/>
    </location>
</feature>
<protein>
    <submittedName>
        <fullName evidence="10">MFS family permease</fullName>
    </submittedName>
</protein>
<dbReference type="PANTHER" id="PTHR43266:SF2">
    <property type="entry name" value="MAJOR FACILITATOR SUPERFAMILY (MFS) PROFILE DOMAIN-CONTAINING PROTEIN"/>
    <property type="match status" value="1"/>
</dbReference>
<evidence type="ECO:0000256" key="7">
    <source>
        <dbReference type="SAM" id="MobiDB-lite"/>
    </source>
</evidence>
<evidence type="ECO:0000256" key="1">
    <source>
        <dbReference type="ARBA" id="ARBA00004651"/>
    </source>
</evidence>
<reference evidence="10 11" key="1">
    <citation type="submission" date="2020-08" db="EMBL/GenBank/DDBJ databases">
        <title>Sequencing the genomes of 1000 actinobacteria strains.</title>
        <authorList>
            <person name="Klenk H.-P."/>
        </authorList>
    </citation>
    <scope>NUCLEOTIDE SEQUENCE [LARGE SCALE GENOMIC DNA]</scope>
    <source>
        <strain evidence="10 11">DSM 45886</strain>
    </source>
</reference>
<keyword evidence="2" id="KW-0813">Transport</keyword>
<dbReference type="CDD" id="cd06173">
    <property type="entry name" value="MFS_MefA_like"/>
    <property type="match status" value="1"/>
</dbReference>
<evidence type="ECO:0000256" key="8">
    <source>
        <dbReference type="SAM" id="Phobius"/>
    </source>
</evidence>
<keyword evidence="5 8" id="KW-1133">Transmembrane helix</keyword>
<evidence type="ECO:0000313" key="11">
    <source>
        <dbReference type="Proteomes" id="UP000578819"/>
    </source>
</evidence>
<evidence type="ECO:0000256" key="2">
    <source>
        <dbReference type="ARBA" id="ARBA00022448"/>
    </source>
</evidence>
<feature type="region of interest" description="Disordered" evidence="7">
    <location>
        <begin position="402"/>
        <end position="449"/>
    </location>
</feature>
<organism evidence="10 11">
    <name type="scientific">Micromonospora polyrhachis</name>
    <dbReference type="NCBI Taxonomy" id="1282883"/>
    <lineage>
        <taxon>Bacteria</taxon>
        <taxon>Bacillati</taxon>
        <taxon>Actinomycetota</taxon>
        <taxon>Actinomycetes</taxon>
        <taxon>Micromonosporales</taxon>
        <taxon>Micromonosporaceae</taxon>
        <taxon>Micromonospora</taxon>
    </lineage>
</organism>
<dbReference type="PROSITE" id="PS50850">
    <property type="entry name" value="MFS"/>
    <property type="match status" value="1"/>
</dbReference>
<evidence type="ECO:0000313" key="10">
    <source>
        <dbReference type="EMBL" id="MBB4958188.1"/>
    </source>
</evidence>
<feature type="transmembrane region" description="Helical" evidence="8">
    <location>
        <begin position="299"/>
        <end position="321"/>
    </location>
</feature>
<feature type="transmembrane region" description="Helical" evidence="8">
    <location>
        <begin position="204"/>
        <end position="227"/>
    </location>
</feature>
<dbReference type="AlphaFoldDB" id="A0A7W7WPF5"/>
<keyword evidence="3" id="KW-1003">Cell membrane</keyword>
<feature type="transmembrane region" description="Helical" evidence="8">
    <location>
        <begin position="371"/>
        <end position="391"/>
    </location>
</feature>
<dbReference type="GO" id="GO:0022857">
    <property type="term" value="F:transmembrane transporter activity"/>
    <property type="evidence" value="ECO:0007669"/>
    <property type="project" value="InterPro"/>
</dbReference>
<dbReference type="EMBL" id="JACHJW010000001">
    <property type="protein sequence ID" value="MBB4958188.1"/>
    <property type="molecule type" value="Genomic_DNA"/>
</dbReference>
<feature type="transmembrane region" description="Helical" evidence="8">
    <location>
        <begin position="156"/>
        <end position="183"/>
    </location>
</feature>
<feature type="transmembrane region" description="Helical" evidence="8">
    <location>
        <begin position="42"/>
        <end position="63"/>
    </location>
</feature>
<proteinExistence type="predicted"/>
<dbReference type="Proteomes" id="UP000578819">
    <property type="component" value="Unassembled WGS sequence"/>
</dbReference>
<evidence type="ECO:0000259" key="9">
    <source>
        <dbReference type="PROSITE" id="PS50850"/>
    </source>
</evidence>
<dbReference type="InterPro" id="IPR036259">
    <property type="entry name" value="MFS_trans_sf"/>
</dbReference>
<keyword evidence="11" id="KW-1185">Reference proteome</keyword>
<comment type="subcellular location">
    <subcellularLocation>
        <location evidence="1">Cell membrane</location>
        <topology evidence="1">Multi-pass membrane protein</topology>
    </subcellularLocation>
</comment>
<name>A0A7W7WPF5_9ACTN</name>
<dbReference type="InterPro" id="IPR020846">
    <property type="entry name" value="MFS_dom"/>
</dbReference>
<comment type="caution">
    <text evidence="10">The sequence shown here is derived from an EMBL/GenBank/DDBJ whole genome shotgun (WGS) entry which is preliminary data.</text>
</comment>
<evidence type="ECO:0000256" key="5">
    <source>
        <dbReference type="ARBA" id="ARBA00022989"/>
    </source>
</evidence>
<feature type="transmembrane region" description="Helical" evidence="8">
    <location>
        <begin position="247"/>
        <end position="267"/>
    </location>
</feature>
<evidence type="ECO:0000256" key="3">
    <source>
        <dbReference type="ARBA" id="ARBA00022475"/>
    </source>
</evidence>
<dbReference type="Pfam" id="PF07690">
    <property type="entry name" value="MFS_1"/>
    <property type="match status" value="1"/>
</dbReference>
<accession>A0A7W7WPF5</accession>
<feature type="transmembrane region" description="Helical" evidence="8">
    <location>
        <begin position="341"/>
        <end position="359"/>
    </location>
</feature>
<keyword evidence="6 8" id="KW-0472">Membrane</keyword>
<feature type="transmembrane region" description="Helical" evidence="8">
    <location>
        <begin position="12"/>
        <end position="36"/>
    </location>
</feature>
<dbReference type="PANTHER" id="PTHR43266">
    <property type="entry name" value="MACROLIDE-EFFLUX PROTEIN"/>
    <property type="match status" value="1"/>
</dbReference>
<dbReference type="GO" id="GO:0005886">
    <property type="term" value="C:plasma membrane"/>
    <property type="evidence" value="ECO:0007669"/>
    <property type="project" value="UniProtKB-SubCell"/>
</dbReference>
<evidence type="ECO:0000256" key="6">
    <source>
        <dbReference type="ARBA" id="ARBA00023136"/>
    </source>
</evidence>
<gene>
    <name evidence="10" type="ORF">FHR38_001921</name>
</gene>
<dbReference type="RefSeq" id="WP_184534320.1">
    <property type="nucleotide sequence ID" value="NZ_JACHJW010000001.1"/>
</dbReference>
<dbReference type="Gene3D" id="1.20.1250.20">
    <property type="entry name" value="MFS general substrate transporter like domains"/>
    <property type="match status" value="2"/>
</dbReference>
<feature type="transmembrane region" description="Helical" evidence="8">
    <location>
        <begin position="75"/>
        <end position="97"/>
    </location>
</feature>
<feature type="domain" description="Major facilitator superfamily (MFS) profile" evidence="9">
    <location>
        <begin position="212"/>
        <end position="449"/>
    </location>
</feature>
<sequence length="449" mass="45135">MRLLRRNRDFRVLFLARCVSFAGDSISMIALLLHVADSTGQGLAVAALLLAGDFTPSLLAPIAGALADRFDRRRLMIVCELVQGAVVAMIALSLPALPLLLVLVATRAVAGQIFQPASRAAVPALVRRDELEEANATLGFGTNTADLGAPLLAAALFPFFGTTGVLLVDAASFLVSALLLTVLPKLPPSELETDSLWKGTRAGIGYIVTTPIVRVVAVGFCAVVFFTGVDDVALTVLATGVFDVPDSVAAVLLGAIGFGLAAGYALLTRLGRHVPTAALLIAGFGISSLGNLLTGAAAGLTWAIGAAFAMQAVRGLGIAAIDVGSNTMLQRTVPDGMQGRVFGNLYGAVGLAAALSYMLGGLLLDATSAPATLVVAGAGGLVATLLTALALRTSLRREPAASAEGGAAVADGAPTAGGAPVGRGISDAGAEHGGPDPAAGDMVLGRTGE</sequence>
<feature type="compositionally biased region" description="Low complexity" evidence="7">
    <location>
        <begin position="402"/>
        <end position="413"/>
    </location>
</feature>
<keyword evidence="4 8" id="KW-0812">Transmembrane</keyword>
<dbReference type="SUPFAM" id="SSF103473">
    <property type="entry name" value="MFS general substrate transporter"/>
    <property type="match status" value="1"/>
</dbReference>